<reference evidence="3" key="2">
    <citation type="journal article" date="2021" name="Microbiome">
        <title>Successional dynamics and alternative stable states in a saline activated sludge microbial community over 9 years.</title>
        <authorList>
            <person name="Wang Y."/>
            <person name="Ye J."/>
            <person name="Ju F."/>
            <person name="Liu L."/>
            <person name="Boyd J.A."/>
            <person name="Deng Y."/>
            <person name="Parks D.H."/>
            <person name="Jiang X."/>
            <person name="Yin X."/>
            <person name="Woodcroft B.J."/>
            <person name="Tyson G.W."/>
            <person name="Hugenholtz P."/>
            <person name="Polz M.F."/>
            <person name="Zhang T."/>
        </authorList>
    </citation>
    <scope>NUCLEOTIDE SEQUENCE</scope>
    <source>
        <strain evidence="3">HKST-UBA15</strain>
    </source>
</reference>
<comment type="caution">
    <text evidence="3">The sequence shown here is derived from an EMBL/GenBank/DDBJ whole genome shotgun (WGS) entry which is preliminary data.</text>
</comment>
<feature type="non-terminal residue" evidence="3">
    <location>
        <position position="1"/>
    </location>
</feature>
<evidence type="ECO:0000256" key="1">
    <source>
        <dbReference type="ARBA" id="ARBA00022694"/>
    </source>
</evidence>
<gene>
    <name evidence="3" type="ORF">KC675_00010</name>
</gene>
<evidence type="ECO:0000313" key="3">
    <source>
        <dbReference type="EMBL" id="MCA9379546.1"/>
    </source>
</evidence>
<dbReference type="GO" id="GO:0005737">
    <property type="term" value="C:cytoplasm"/>
    <property type="evidence" value="ECO:0007669"/>
    <property type="project" value="TreeGrafter"/>
</dbReference>
<accession>A0A955L0M1</accession>
<sequence length="290" mass="33153">LISRRPNVKNKITDAGCSFVDYESGQYKFLSPETSQQIQANIGSDIRVVLDEPVLENASLTDIKKSVERTTDWAKRSKKMFLEINNLSESEFNNKKVKRPLLTAVVQGGSNFEYRKISLEALVEVGFDVYGLGGLPLQLKRTWDYSHEGGFYKELLQFLAESMPKDKLRYALGVGTPDNLKFAISVGWDLFDTVLPTRNARHGYIYVNKEIGDKEYDDYSVLHLSNSRYEYDESPLDSTCNCLTCKTTSRAYLRYLLKIGEGSGYRLASIHNLHFYSQFMEKLIKENNNV</sequence>
<dbReference type="InterPro" id="IPR050076">
    <property type="entry name" value="ArchSynthase1/Queuine_TRR"/>
</dbReference>
<dbReference type="PANTHER" id="PTHR46499:SF1">
    <property type="entry name" value="QUEUINE TRNA-RIBOSYLTRANSFERASE"/>
    <property type="match status" value="1"/>
</dbReference>
<evidence type="ECO:0000313" key="4">
    <source>
        <dbReference type="Proteomes" id="UP000745577"/>
    </source>
</evidence>
<feature type="domain" description="tRNA-guanine(15) transglycosylase-like" evidence="2">
    <location>
        <begin position="9"/>
        <end position="283"/>
    </location>
</feature>
<organism evidence="3 4">
    <name type="scientific">Candidatus Dojkabacteria bacterium</name>
    <dbReference type="NCBI Taxonomy" id="2099670"/>
    <lineage>
        <taxon>Bacteria</taxon>
        <taxon>Candidatus Dojkabacteria</taxon>
    </lineage>
</organism>
<dbReference type="EMBL" id="JAGQLL010000001">
    <property type="protein sequence ID" value="MCA9379546.1"/>
    <property type="molecule type" value="Genomic_DNA"/>
</dbReference>
<reference evidence="3" key="1">
    <citation type="submission" date="2020-04" db="EMBL/GenBank/DDBJ databases">
        <authorList>
            <person name="Zhang T."/>
        </authorList>
    </citation>
    <scope>NUCLEOTIDE SEQUENCE</scope>
    <source>
        <strain evidence="3">HKST-UBA15</strain>
    </source>
</reference>
<evidence type="ECO:0000259" key="2">
    <source>
        <dbReference type="Pfam" id="PF01702"/>
    </source>
</evidence>
<dbReference type="InterPro" id="IPR002616">
    <property type="entry name" value="tRNA_ribo_trans-like"/>
</dbReference>
<keyword evidence="1" id="KW-0819">tRNA processing</keyword>
<name>A0A955L0M1_9BACT</name>
<dbReference type="Gene3D" id="3.20.20.105">
    <property type="entry name" value="Queuine tRNA-ribosyltransferase-like"/>
    <property type="match status" value="1"/>
</dbReference>
<dbReference type="SUPFAM" id="SSF51713">
    <property type="entry name" value="tRNA-guanine transglycosylase"/>
    <property type="match status" value="1"/>
</dbReference>
<protein>
    <submittedName>
        <fullName evidence="3">Queuine tRNA-ribosyltransferase family protein</fullName>
    </submittedName>
</protein>
<dbReference type="NCBIfam" id="TIGR00449">
    <property type="entry name" value="tgt_general"/>
    <property type="match status" value="1"/>
</dbReference>
<dbReference type="InterPro" id="IPR036511">
    <property type="entry name" value="TGT-like_sf"/>
</dbReference>
<proteinExistence type="predicted"/>
<dbReference type="Proteomes" id="UP000745577">
    <property type="component" value="Unassembled WGS sequence"/>
</dbReference>
<dbReference type="Pfam" id="PF01702">
    <property type="entry name" value="TGT"/>
    <property type="match status" value="1"/>
</dbReference>
<dbReference type="PANTHER" id="PTHR46499">
    <property type="entry name" value="QUEUINE TRNA-RIBOSYLTRANSFERASE"/>
    <property type="match status" value="1"/>
</dbReference>
<dbReference type="GO" id="GO:0002099">
    <property type="term" value="P:tRNA wobble guanine modification"/>
    <property type="evidence" value="ECO:0007669"/>
    <property type="project" value="TreeGrafter"/>
</dbReference>
<dbReference type="AlphaFoldDB" id="A0A955L0M1"/>